<keyword evidence="4" id="KW-1185">Reference proteome</keyword>
<feature type="transmembrane region" description="Helical" evidence="1">
    <location>
        <begin position="53"/>
        <end position="76"/>
    </location>
</feature>
<name>A0A0A0EWD0_9GAMM</name>
<proteinExistence type="predicted"/>
<gene>
    <name evidence="3" type="ORF">N799_09095</name>
</gene>
<dbReference type="EMBL" id="AVPT01000025">
    <property type="protein sequence ID" value="KGM54575.1"/>
    <property type="molecule type" value="Genomic_DNA"/>
</dbReference>
<dbReference type="OrthoDB" id="2873672at2"/>
<keyword evidence="1" id="KW-0472">Membrane</keyword>
<dbReference type="Proteomes" id="UP000029989">
    <property type="component" value="Unassembled WGS sequence"/>
</dbReference>
<comment type="caution">
    <text evidence="3">The sequence shown here is derived from an EMBL/GenBank/DDBJ whole genome shotgun (WGS) entry which is preliminary data.</text>
</comment>
<dbReference type="STRING" id="913325.N799_09095"/>
<protein>
    <submittedName>
        <fullName evidence="3">Membrane protein</fullName>
    </submittedName>
</protein>
<evidence type="ECO:0000313" key="3">
    <source>
        <dbReference type="EMBL" id="KGM54575.1"/>
    </source>
</evidence>
<dbReference type="AlphaFoldDB" id="A0A0A0EWD0"/>
<evidence type="ECO:0000313" key="4">
    <source>
        <dbReference type="Proteomes" id="UP000029989"/>
    </source>
</evidence>
<feature type="transmembrane region" description="Helical" evidence="1">
    <location>
        <begin position="114"/>
        <end position="133"/>
    </location>
</feature>
<organism evidence="3 4">
    <name type="scientific">Lysobacter arseniciresistens ZS79</name>
    <dbReference type="NCBI Taxonomy" id="913325"/>
    <lineage>
        <taxon>Bacteria</taxon>
        <taxon>Pseudomonadati</taxon>
        <taxon>Pseudomonadota</taxon>
        <taxon>Gammaproteobacteria</taxon>
        <taxon>Lysobacterales</taxon>
        <taxon>Lysobacteraceae</taxon>
        <taxon>Novilysobacter</taxon>
    </lineage>
</organism>
<dbReference type="RefSeq" id="WP_036212312.1">
    <property type="nucleotide sequence ID" value="NZ_AVPT01000025.1"/>
</dbReference>
<feature type="domain" description="DUF2231" evidence="2">
    <location>
        <begin position="17"/>
        <end position="133"/>
    </location>
</feature>
<reference evidence="3 4" key="1">
    <citation type="journal article" date="2015" name="Stand. Genomic Sci.">
        <title>Genomic information of the arsenic-resistant bacterium Lysobacter arseniciresistens type strain ZS79(T) and comparison of Lysobacter draft genomes.</title>
        <authorList>
            <person name="Liu L."/>
            <person name="Zhang S."/>
            <person name="Luo M."/>
            <person name="Wang G."/>
        </authorList>
    </citation>
    <scope>NUCLEOTIDE SEQUENCE [LARGE SCALE GENOMIC DNA]</scope>
    <source>
        <strain evidence="3 4">ZS79</strain>
    </source>
</reference>
<dbReference type="Pfam" id="PF09990">
    <property type="entry name" value="DUF2231"/>
    <property type="match status" value="1"/>
</dbReference>
<keyword evidence="1" id="KW-0812">Transmembrane</keyword>
<feature type="transmembrane region" description="Helical" evidence="1">
    <location>
        <begin position="21"/>
        <end position="41"/>
    </location>
</feature>
<accession>A0A0A0EWD0</accession>
<keyword evidence="1" id="KW-1133">Transmembrane helix</keyword>
<feature type="transmembrane region" description="Helical" evidence="1">
    <location>
        <begin position="83"/>
        <end position="102"/>
    </location>
</feature>
<dbReference type="InterPro" id="IPR019251">
    <property type="entry name" value="DUF2231_TM"/>
</dbReference>
<sequence>MAATYERTRLRVGRPTHPLHAFLLAGMVPLFLGGLLCDWAYRNTHHIQWSNFASWLIAGAMVMCGLALVCSIFGLFRGGRHGLLSFLVLLATFVLGFINALVHGQDAWAIFPEALVLSVVVTVLAVVATWLGFSGYRAGGVS</sequence>
<evidence type="ECO:0000256" key="1">
    <source>
        <dbReference type="SAM" id="Phobius"/>
    </source>
</evidence>
<dbReference type="eggNOG" id="COG4244">
    <property type="taxonomic scope" value="Bacteria"/>
</dbReference>
<evidence type="ECO:0000259" key="2">
    <source>
        <dbReference type="Pfam" id="PF09990"/>
    </source>
</evidence>